<dbReference type="RefSeq" id="XP_001828951.1">
    <property type="nucleotide sequence ID" value="XM_001828899.1"/>
</dbReference>
<protein>
    <recommendedName>
        <fullName evidence="7">Dihydroorotate oxidase</fullName>
    </recommendedName>
</protein>
<dbReference type="GO" id="GO:0005737">
    <property type="term" value="C:cytoplasm"/>
    <property type="evidence" value="ECO:0007669"/>
    <property type="project" value="InterPro"/>
</dbReference>
<evidence type="ECO:0000313" key="10">
    <source>
        <dbReference type="Proteomes" id="UP000001861"/>
    </source>
</evidence>
<evidence type="ECO:0000256" key="4">
    <source>
        <dbReference type="ARBA" id="ARBA00022643"/>
    </source>
</evidence>
<evidence type="ECO:0000256" key="3">
    <source>
        <dbReference type="ARBA" id="ARBA00022630"/>
    </source>
</evidence>
<dbReference type="OrthoDB" id="14784at2759"/>
<keyword evidence="5" id="KW-0665">Pyrimidine biosynthesis</keyword>
<dbReference type="InterPro" id="IPR023359">
    <property type="entry name" value="Dihydro_DH_chainA_dom2"/>
</dbReference>
<comment type="caution">
    <text evidence="9">The sequence shown here is derived from an EMBL/GenBank/DDBJ whole genome shotgun (WGS) entry which is preliminary data.</text>
</comment>
<evidence type="ECO:0000259" key="8">
    <source>
        <dbReference type="Pfam" id="PF01180"/>
    </source>
</evidence>
<organism evidence="9 10">
    <name type="scientific">Coprinopsis cinerea (strain Okayama-7 / 130 / ATCC MYA-4618 / FGSC 9003)</name>
    <name type="common">Inky cap fungus</name>
    <name type="synonym">Hormographiella aspergillata</name>
    <dbReference type="NCBI Taxonomy" id="240176"/>
    <lineage>
        <taxon>Eukaryota</taxon>
        <taxon>Fungi</taxon>
        <taxon>Dikarya</taxon>
        <taxon>Basidiomycota</taxon>
        <taxon>Agaricomycotina</taxon>
        <taxon>Agaricomycetes</taxon>
        <taxon>Agaricomycetidae</taxon>
        <taxon>Agaricales</taxon>
        <taxon>Agaricineae</taxon>
        <taxon>Psathyrellaceae</taxon>
        <taxon>Coprinopsis</taxon>
    </lineage>
</organism>
<keyword evidence="4" id="KW-0288">FMN</keyword>
<dbReference type="Pfam" id="PF01180">
    <property type="entry name" value="DHO_dh"/>
    <property type="match status" value="1"/>
</dbReference>
<dbReference type="STRING" id="240176.A8N278"/>
<dbReference type="PANTHER" id="PTHR48109:SF1">
    <property type="entry name" value="DIHYDROOROTATE DEHYDROGENASE (FUMARATE)"/>
    <property type="match status" value="1"/>
</dbReference>
<dbReference type="OMA" id="GDGYRRM"/>
<evidence type="ECO:0000313" key="9">
    <source>
        <dbReference type="EMBL" id="EAU92958.1"/>
    </source>
</evidence>
<comment type="pathway">
    <text evidence="2">Pyrimidine metabolism; UMP biosynthesis via de novo pathway.</text>
</comment>
<dbReference type="Gene3D" id="3.20.20.70">
    <property type="entry name" value="Aldolase class I"/>
    <property type="match status" value="1"/>
</dbReference>
<reference evidence="9 10" key="1">
    <citation type="journal article" date="2010" name="Proc. Natl. Acad. Sci. U.S.A.">
        <title>Insights into evolution of multicellular fungi from the assembled chromosomes of the mushroom Coprinopsis cinerea (Coprinus cinereus).</title>
        <authorList>
            <person name="Stajich J.E."/>
            <person name="Wilke S.K."/>
            <person name="Ahren D."/>
            <person name="Au C.H."/>
            <person name="Birren B.W."/>
            <person name="Borodovsky M."/>
            <person name="Burns C."/>
            <person name="Canback B."/>
            <person name="Casselton L.A."/>
            <person name="Cheng C.K."/>
            <person name="Deng J."/>
            <person name="Dietrich F.S."/>
            <person name="Fargo D.C."/>
            <person name="Farman M.L."/>
            <person name="Gathman A.C."/>
            <person name="Goldberg J."/>
            <person name="Guigo R."/>
            <person name="Hoegger P.J."/>
            <person name="Hooker J.B."/>
            <person name="Huggins A."/>
            <person name="James T.Y."/>
            <person name="Kamada T."/>
            <person name="Kilaru S."/>
            <person name="Kodira C."/>
            <person name="Kues U."/>
            <person name="Kupfer D."/>
            <person name="Kwan H.S."/>
            <person name="Lomsadze A."/>
            <person name="Li W."/>
            <person name="Lilly W.W."/>
            <person name="Ma L.J."/>
            <person name="Mackey A.J."/>
            <person name="Manning G."/>
            <person name="Martin F."/>
            <person name="Muraguchi H."/>
            <person name="Natvig D.O."/>
            <person name="Palmerini H."/>
            <person name="Ramesh M.A."/>
            <person name="Rehmeyer C.J."/>
            <person name="Roe B.A."/>
            <person name="Shenoy N."/>
            <person name="Stanke M."/>
            <person name="Ter-Hovhannisyan V."/>
            <person name="Tunlid A."/>
            <person name="Velagapudi R."/>
            <person name="Vision T.J."/>
            <person name="Zeng Q."/>
            <person name="Zolan M.E."/>
            <person name="Pukkila P.J."/>
        </authorList>
    </citation>
    <scope>NUCLEOTIDE SEQUENCE [LARGE SCALE GENOMIC DNA]</scope>
    <source>
        <strain evidence="10">Okayama-7 / 130 / ATCC MYA-4618 / FGSC 9003</strain>
    </source>
</reference>
<dbReference type="UniPathway" id="UPA00070"/>
<gene>
    <name evidence="9" type="ORF">CC1G_03745</name>
</gene>
<dbReference type="InterPro" id="IPR013785">
    <property type="entry name" value="Aldolase_TIM"/>
</dbReference>
<dbReference type="GeneID" id="6005377"/>
<feature type="domain" description="Dihydroorotate dehydrogenase catalytic" evidence="8">
    <location>
        <begin position="9"/>
        <end position="267"/>
    </location>
</feature>
<dbReference type="EMBL" id="AACS02000001">
    <property type="protein sequence ID" value="EAU92958.1"/>
    <property type="molecule type" value="Genomic_DNA"/>
</dbReference>
<dbReference type="Proteomes" id="UP000001861">
    <property type="component" value="Unassembled WGS sequence"/>
</dbReference>
<dbReference type="PIRSF" id="PIRSF000164">
    <property type="entry name" value="DHO_oxidase"/>
    <property type="match status" value="1"/>
</dbReference>
<evidence type="ECO:0000256" key="5">
    <source>
        <dbReference type="ARBA" id="ARBA00022975"/>
    </source>
</evidence>
<evidence type="ECO:0000256" key="7">
    <source>
        <dbReference type="ARBA" id="ARBA00031623"/>
    </source>
</evidence>
<dbReference type="VEuPathDB" id="FungiDB:CC1G_03745"/>
<dbReference type="Gene3D" id="2.30.26.10">
    <property type="entry name" value="Dihydroorotate Dehydrogenase A, chain A, domain 2"/>
    <property type="match status" value="1"/>
</dbReference>
<dbReference type="AlphaFoldDB" id="A8N278"/>
<comment type="cofactor">
    <cofactor evidence="1">
        <name>FMN</name>
        <dbReference type="ChEBI" id="CHEBI:58210"/>
    </cofactor>
</comment>
<dbReference type="GO" id="GO:0006207">
    <property type="term" value="P:'de novo' pyrimidine nucleobase biosynthetic process"/>
    <property type="evidence" value="ECO:0007669"/>
    <property type="project" value="TreeGrafter"/>
</dbReference>
<keyword evidence="6" id="KW-0560">Oxidoreductase</keyword>
<name>A8N278_COPC7</name>
<dbReference type="GO" id="GO:0044205">
    <property type="term" value="P:'de novo' UMP biosynthetic process"/>
    <property type="evidence" value="ECO:0007669"/>
    <property type="project" value="UniProtKB-UniPathway"/>
</dbReference>
<dbReference type="InterPro" id="IPR005720">
    <property type="entry name" value="Dihydroorotate_DH_cat"/>
</dbReference>
<dbReference type="GO" id="GO:0004152">
    <property type="term" value="F:dihydroorotate dehydrogenase activity"/>
    <property type="evidence" value="ECO:0007669"/>
    <property type="project" value="InterPro"/>
</dbReference>
<dbReference type="InParanoid" id="A8N278"/>
<evidence type="ECO:0000256" key="6">
    <source>
        <dbReference type="ARBA" id="ARBA00023002"/>
    </source>
</evidence>
<keyword evidence="10" id="KW-1185">Reference proteome</keyword>
<dbReference type="InterPro" id="IPR050074">
    <property type="entry name" value="DHO_dehydrogenase"/>
</dbReference>
<proteinExistence type="predicted"/>
<evidence type="ECO:0000256" key="1">
    <source>
        <dbReference type="ARBA" id="ARBA00001917"/>
    </source>
</evidence>
<dbReference type="eggNOG" id="KOG1436">
    <property type="taxonomic scope" value="Eukaryota"/>
</dbReference>
<accession>A8N278</accession>
<evidence type="ECO:0000256" key="2">
    <source>
        <dbReference type="ARBA" id="ARBA00004725"/>
    </source>
</evidence>
<keyword evidence="3" id="KW-0285">Flavoprotein</keyword>
<dbReference type="KEGG" id="cci:CC1G_03745"/>
<dbReference type="PANTHER" id="PTHR48109">
    <property type="entry name" value="DIHYDROOROTATE DEHYDROGENASE (QUINONE), MITOCHONDRIAL-RELATED"/>
    <property type="match status" value="1"/>
</dbReference>
<dbReference type="SUPFAM" id="SSF51395">
    <property type="entry name" value="FMN-linked oxidoreductases"/>
    <property type="match status" value="1"/>
</dbReference>
<dbReference type="InterPro" id="IPR012135">
    <property type="entry name" value="Dihydroorotate_DH_1_2"/>
</dbReference>
<sequence length="271" mass="28745">MQVRFTQGTTSTINSYGYSPHPLSSYLSWVETILTGTEDNKPIIVSITAPTPEEIFGMISSVQSLRTRLKDIARKGRPSRVAIEINTSCPNIPGASPSGYSFPTMAPLIQVLADAFNQDRTLTIGLKLPPYTFKEQYRQVLEVLESYAGASPHGASPISFLTCTNTLGSSLLFPDQASGETVGPFALPTALGGLAGDLLHPLALGNVHTFSTLIRGGEPQYPRLSGLKIIGVGGVTSKAAAKRMRDAGADVVGCATLYGKEGVKAFEILTV</sequence>